<dbReference type="Pfam" id="PF10551">
    <property type="entry name" value="MULE"/>
    <property type="match status" value="1"/>
</dbReference>
<evidence type="ECO:0000259" key="8">
    <source>
        <dbReference type="PROSITE" id="PS50966"/>
    </source>
</evidence>
<comment type="subcellular location">
    <subcellularLocation>
        <location evidence="6">Nucleus</location>
    </subcellularLocation>
</comment>
<dbReference type="GO" id="GO:0008270">
    <property type="term" value="F:zinc ion binding"/>
    <property type="evidence" value="ECO:0007669"/>
    <property type="project" value="UniProtKB-UniRule"/>
</dbReference>
<dbReference type="AlphaFoldDB" id="A0AAD6EWN3"/>
<evidence type="ECO:0000256" key="6">
    <source>
        <dbReference type="RuleBase" id="RU367018"/>
    </source>
</evidence>
<dbReference type="Pfam" id="PF03101">
    <property type="entry name" value="FAR1"/>
    <property type="match status" value="1"/>
</dbReference>
<feature type="region of interest" description="Disordered" evidence="7">
    <location>
        <begin position="176"/>
        <end position="206"/>
    </location>
</feature>
<feature type="compositionally biased region" description="Acidic residues" evidence="7">
    <location>
        <begin position="26"/>
        <end position="67"/>
    </location>
</feature>
<feature type="compositionally biased region" description="Basic residues" evidence="7">
    <location>
        <begin position="188"/>
        <end position="199"/>
    </location>
</feature>
<accession>A0AAD6EWN3</accession>
<dbReference type="InterPro" id="IPR006564">
    <property type="entry name" value="Znf_PMZ"/>
</dbReference>
<keyword evidence="4 6" id="KW-0862">Zinc</keyword>
<dbReference type="EMBL" id="JAMRDG010000001">
    <property type="protein sequence ID" value="KAJ3703843.1"/>
    <property type="molecule type" value="Genomic_DNA"/>
</dbReference>
<comment type="similarity">
    <text evidence="1 6">Belongs to the FHY3/FAR1 family.</text>
</comment>
<evidence type="ECO:0000313" key="10">
    <source>
        <dbReference type="Proteomes" id="UP001210211"/>
    </source>
</evidence>
<feature type="region of interest" description="Disordered" evidence="7">
    <location>
        <begin position="1"/>
        <end position="125"/>
    </location>
</feature>
<keyword evidence="2 6" id="KW-0479">Metal-binding</keyword>
<proteinExistence type="inferred from homology"/>
<dbReference type="InterPro" id="IPR007527">
    <property type="entry name" value="Znf_SWIM"/>
</dbReference>
<evidence type="ECO:0000256" key="1">
    <source>
        <dbReference type="ARBA" id="ARBA00005889"/>
    </source>
</evidence>
<dbReference type="InterPro" id="IPR031052">
    <property type="entry name" value="FHY3/FAR1"/>
</dbReference>
<protein>
    <recommendedName>
        <fullName evidence="6">Protein FAR1-RELATED SEQUENCE</fullName>
    </recommendedName>
</protein>
<dbReference type="PROSITE" id="PS50966">
    <property type="entry name" value="ZF_SWIM"/>
    <property type="match status" value="1"/>
</dbReference>
<dbReference type="PANTHER" id="PTHR31669:SF294">
    <property type="entry name" value="OS03G0255000 PROTEIN"/>
    <property type="match status" value="1"/>
</dbReference>
<dbReference type="GO" id="GO:0006355">
    <property type="term" value="P:regulation of DNA-templated transcription"/>
    <property type="evidence" value="ECO:0007669"/>
    <property type="project" value="UniProtKB-UniRule"/>
</dbReference>
<evidence type="ECO:0000256" key="2">
    <source>
        <dbReference type="ARBA" id="ARBA00022723"/>
    </source>
</evidence>
<gene>
    <name evidence="9" type="ORF">LUZ61_007548</name>
</gene>
<dbReference type="Pfam" id="PF04434">
    <property type="entry name" value="SWIM"/>
    <property type="match status" value="1"/>
</dbReference>
<sequence>MKMDVDKPSSSKDKPEDSNKSVSSDKEDDQEANEEGEGGEENGEEDGRSDEEEEEEQDDSDSDYLEELDIREMKKIGASRRSTNQNLNVPPVKEEPEEPSIDPLSDRMDSQQEEKEPDGPPKDLEEALVPRLGMVFDSVDDAFSYFRAYAFKKGFTAIKRTGHNFEGIRYRSMFSCNQAGKPGEGRSRSRKRPNSRHPLRQREPRSIKTECPAMMVIKDEMLEDKWKVVSLHLEHNHPCTSDMIRFVKCFREIPELVRKQRGINDEMGELVEQMFNEITENFKYPTRPKKGELEELGLPPFGEGDVKALVKFFSNSQAKKPDFYHSWDLDEEGRIKHVFWADARSRAAYRYFNDVITIEQARVAARLSVPLISIVGVNNHGQLVLLGCGILADESKESFVWLLKKWLRCMGGHPPEAITTDYRKVVTEAVAEVFPSARHRYCVWHILKRVSEKMTMEKVQQKENIITEIKKVIYEASSVTDFEKGWKELIDRFKLGDDELLSELYEQRRRWAPVYVNHMFWAGTSAVRRTAEKPDAFFDGLISTKSTLPQFLDQYDAFIKAKLEKEAFEELRSFYSRQQFMSGLQFEEQIGELYTRNIFHLFQDEVKRLMQVICNEPDRTGTSVTYTVSELAEGKKVDFIVVYNPSDKDVWCICRSFQSRGILCSHTLAVLRTEYVMVIPNKYIVDRWRKDFKLSLASGSEVARLALAPERELTNYDDLYNRGHRYFTDLIEIGAREPEMKDFVLTVVKEARDRMIRYDES</sequence>
<evidence type="ECO:0000313" key="9">
    <source>
        <dbReference type="EMBL" id="KAJ3703843.1"/>
    </source>
</evidence>
<dbReference type="InterPro" id="IPR018289">
    <property type="entry name" value="MULE_transposase_dom"/>
</dbReference>
<feature type="domain" description="SWIM-type" evidence="8">
    <location>
        <begin position="639"/>
        <end position="675"/>
    </location>
</feature>
<evidence type="ECO:0000256" key="3">
    <source>
        <dbReference type="ARBA" id="ARBA00022771"/>
    </source>
</evidence>
<name>A0AAD6EWN3_9POAL</name>
<feature type="compositionally biased region" description="Basic and acidic residues" evidence="7">
    <location>
        <begin position="1"/>
        <end position="25"/>
    </location>
</feature>
<evidence type="ECO:0000256" key="7">
    <source>
        <dbReference type="SAM" id="MobiDB-lite"/>
    </source>
</evidence>
<feature type="compositionally biased region" description="Basic and acidic residues" evidence="7">
    <location>
        <begin position="104"/>
        <end position="125"/>
    </location>
</feature>
<dbReference type="PANTHER" id="PTHR31669">
    <property type="entry name" value="PROTEIN FAR1-RELATED SEQUENCE 10-RELATED"/>
    <property type="match status" value="1"/>
</dbReference>
<dbReference type="InterPro" id="IPR004330">
    <property type="entry name" value="FAR1_DNA_bnd_dom"/>
</dbReference>
<dbReference type="GO" id="GO:0005634">
    <property type="term" value="C:nucleus"/>
    <property type="evidence" value="ECO:0007669"/>
    <property type="project" value="UniProtKB-SubCell"/>
</dbReference>
<comment type="caution">
    <text evidence="9">The sequence shown here is derived from an EMBL/GenBank/DDBJ whole genome shotgun (WGS) entry which is preliminary data.</text>
</comment>
<keyword evidence="6" id="KW-0539">Nucleus</keyword>
<reference evidence="9 10" key="1">
    <citation type="journal article" date="2022" name="Cell">
        <title>Repeat-based holocentromeres influence genome architecture and karyotype evolution.</title>
        <authorList>
            <person name="Hofstatter P.G."/>
            <person name="Thangavel G."/>
            <person name="Lux T."/>
            <person name="Neumann P."/>
            <person name="Vondrak T."/>
            <person name="Novak P."/>
            <person name="Zhang M."/>
            <person name="Costa L."/>
            <person name="Castellani M."/>
            <person name="Scott A."/>
            <person name="Toegelov H."/>
            <person name="Fuchs J."/>
            <person name="Mata-Sucre Y."/>
            <person name="Dias Y."/>
            <person name="Vanzela A.L.L."/>
            <person name="Huettel B."/>
            <person name="Almeida C.C.S."/>
            <person name="Simkova H."/>
            <person name="Souza G."/>
            <person name="Pedrosa-Harand A."/>
            <person name="Macas J."/>
            <person name="Mayer K.F.X."/>
            <person name="Houben A."/>
            <person name="Marques A."/>
        </authorList>
    </citation>
    <scope>NUCLEOTIDE SEQUENCE [LARGE SCALE GENOMIC DNA]</scope>
    <source>
        <strain evidence="9">RhyTen1mFocal</strain>
    </source>
</reference>
<dbReference type="SMART" id="SM00575">
    <property type="entry name" value="ZnF_PMZ"/>
    <property type="match status" value="1"/>
</dbReference>
<dbReference type="Proteomes" id="UP001210211">
    <property type="component" value="Unassembled WGS sequence"/>
</dbReference>
<keyword evidence="10" id="KW-1185">Reference proteome</keyword>
<evidence type="ECO:0000256" key="5">
    <source>
        <dbReference type="PROSITE-ProRule" id="PRU00325"/>
    </source>
</evidence>
<evidence type="ECO:0000256" key="4">
    <source>
        <dbReference type="ARBA" id="ARBA00022833"/>
    </source>
</evidence>
<keyword evidence="3 5" id="KW-0863">Zinc-finger</keyword>
<comment type="function">
    <text evidence="6">Putative transcription activator involved in regulating light control of development.</text>
</comment>
<organism evidence="9 10">
    <name type="scientific">Rhynchospora tenuis</name>
    <dbReference type="NCBI Taxonomy" id="198213"/>
    <lineage>
        <taxon>Eukaryota</taxon>
        <taxon>Viridiplantae</taxon>
        <taxon>Streptophyta</taxon>
        <taxon>Embryophyta</taxon>
        <taxon>Tracheophyta</taxon>
        <taxon>Spermatophyta</taxon>
        <taxon>Magnoliopsida</taxon>
        <taxon>Liliopsida</taxon>
        <taxon>Poales</taxon>
        <taxon>Cyperaceae</taxon>
        <taxon>Cyperoideae</taxon>
        <taxon>Rhynchosporeae</taxon>
        <taxon>Rhynchospora</taxon>
    </lineage>
</organism>